<reference evidence="1 2" key="1">
    <citation type="journal article" date="2020" name="Cell">
        <title>Large-Scale Comparative Analyses of Tick Genomes Elucidate Their Genetic Diversity and Vector Capacities.</title>
        <authorList>
            <consortium name="Tick Genome and Microbiome Consortium (TIGMIC)"/>
            <person name="Jia N."/>
            <person name="Wang J."/>
            <person name="Shi W."/>
            <person name="Du L."/>
            <person name="Sun Y."/>
            <person name="Zhan W."/>
            <person name="Jiang J.F."/>
            <person name="Wang Q."/>
            <person name="Zhang B."/>
            <person name="Ji P."/>
            <person name="Bell-Sakyi L."/>
            <person name="Cui X.M."/>
            <person name="Yuan T.T."/>
            <person name="Jiang B.G."/>
            <person name="Yang W.F."/>
            <person name="Lam T.T."/>
            <person name="Chang Q.C."/>
            <person name="Ding S.J."/>
            <person name="Wang X.J."/>
            <person name="Zhu J.G."/>
            <person name="Ruan X.D."/>
            <person name="Zhao L."/>
            <person name="Wei J.T."/>
            <person name="Ye R.Z."/>
            <person name="Que T.C."/>
            <person name="Du C.H."/>
            <person name="Zhou Y.H."/>
            <person name="Cheng J.X."/>
            <person name="Dai P.F."/>
            <person name="Guo W.B."/>
            <person name="Han X.H."/>
            <person name="Huang E.J."/>
            <person name="Li L.F."/>
            <person name="Wei W."/>
            <person name="Gao Y.C."/>
            <person name="Liu J.Z."/>
            <person name="Shao H.Z."/>
            <person name="Wang X."/>
            <person name="Wang C.C."/>
            <person name="Yang T.C."/>
            <person name="Huo Q.B."/>
            <person name="Li W."/>
            <person name="Chen H.Y."/>
            <person name="Chen S.E."/>
            <person name="Zhou L.G."/>
            <person name="Ni X.B."/>
            <person name="Tian J.H."/>
            <person name="Sheng Y."/>
            <person name="Liu T."/>
            <person name="Pan Y.S."/>
            <person name="Xia L.Y."/>
            <person name="Li J."/>
            <person name="Zhao F."/>
            <person name="Cao W.C."/>
        </authorList>
    </citation>
    <scope>NUCLEOTIDE SEQUENCE [LARGE SCALE GENOMIC DNA]</scope>
    <source>
        <strain evidence="1">Iper-2018</strain>
    </source>
</reference>
<dbReference type="EMBL" id="JABSTQ010009511">
    <property type="protein sequence ID" value="KAG0428540.1"/>
    <property type="molecule type" value="Genomic_DNA"/>
</dbReference>
<proteinExistence type="predicted"/>
<gene>
    <name evidence="1" type="ORF">HPB47_024483</name>
</gene>
<organism evidence="1 2">
    <name type="scientific">Ixodes persulcatus</name>
    <name type="common">Taiga tick</name>
    <dbReference type="NCBI Taxonomy" id="34615"/>
    <lineage>
        <taxon>Eukaryota</taxon>
        <taxon>Metazoa</taxon>
        <taxon>Ecdysozoa</taxon>
        <taxon>Arthropoda</taxon>
        <taxon>Chelicerata</taxon>
        <taxon>Arachnida</taxon>
        <taxon>Acari</taxon>
        <taxon>Parasitiformes</taxon>
        <taxon>Ixodida</taxon>
        <taxon>Ixodoidea</taxon>
        <taxon>Ixodidae</taxon>
        <taxon>Ixodinae</taxon>
        <taxon>Ixodes</taxon>
    </lineage>
</organism>
<accession>A0AC60Q453</accession>
<protein>
    <submittedName>
        <fullName evidence="1">Uncharacterized protein</fullName>
    </submittedName>
</protein>
<evidence type="ECO:0000313" key="2">
    <source>
        <dbReference type="Proteomes" id="UP000805193"/>
    </source>
</evidence>
<name>A0AC60Q453_IXOPE</name>
<keyword evidence="2" id="KW-1185">Reference proteome</keyword>
<comment type="caution">
    <text evidence="1">The sequence shown here is derived from an EMBL/GenBank/DDBJ whole genome shotgun (WGS) entry which is preliminary data.</text>
</comment>
<dbReference type="Proteomes" id="UP000805193">
    <property type="component" value="Unassembled WGS sequence"/>
</dbReference>
<evidence type="ECO:0000313" key="1">
    <source>
        <dbReference type="EMBL" id="KAG0428540.1"/>
    </source>
</evidence>
<sequence>MAATEEELGAALTTTSQSSEPGSPSFPLLPREAYLSGRRLFCLFNADRWTDGSRLRRRTGRGGLAYGIETFPYHLCTDAVYCCASMGTEGGALKVDTFMPLRFAALRLKNPQLRLWLSVGGSAERSTGFSRAALDDEANREFVRCAVDWLQEFGYQGLLLHWTFPEAHERHFLVALDMTGQSLGAVLPLDDTLRSRFDAEAVTELLDQRSVLIIPEETRDRSFNRTFLPYSKEVLEQYARASLDLGTSHESCYLVSLSGTSLALRNSDHWDVGDAAEGPGVIGGAGLGQVAFDDVCVRHWIGSKVKKYGVISRRGSQWVGYLTADTLRDFLSDVAIATGSRGCLGVADPEWDDFSGVCQPDSPYPLTRVVSDAALAIKATPKTQQSGLAIKKVLP</sequence>